<gene>
    <name evidence="1" type="ORF">NBRC116598_06290</name>
</gene>
<protein>
    <submittedName>
        <fullName evidence="1">Uncharacterized protein</fullName>
    </submittedName>
</protein>
<evidence type="ECO:0000313" key="2">
    <source>
        <dbReference type="Proteomes" id="UP001441944"/>
    </source>
</evidence>
<comment type="caution">
    <text evidence="1">The sequence shown here is derived from an EMBL/GenBank/DDBJ whole genome shotgun (WGS) entry which is preliminary data.</text>
</comment>
<sequence length="103" mass="10477">MTSAANAAKQGVAQHIMLCGPAADMALKDAPVTATAPQPPRDMSPQGLMRKIMAGPNNLVEVCAIYLPGKGADQSVLIEGVGVANPQSMAAAMVAANARITSY</sequence>
<proteinExistence type="predicted"/>
<reference evidence="1 2" key="1">
    <citation type="submission" date="2024-04" db="EMBL/GenBank/DDBJ databases">
        <title>Draft genome sequence of Pseudophaeobacter arcticus NBRC 116598.</title>
        <authorList>
            <person name="Miyakawa T."/>
            <person name="Kusuya Y."/>
            <person name="Miura T."/>
        </authorList>
    </citation>
    <scope>NUCLEOTIDE SEQUENCE [LARGE SCALE GENOMIC DNA]</scope>
    <source>
        <strain evidence="1 2">SU-CL00105</strain>
    </source>
</reference>
<keyword evidence="2" id="KW-1185">Reference proteome</keyword>
<name>A0ABQ0AH42_9RHOB</name>
<evidence type="ECO:0000313" key="1">
    <source>
        <dbReference type="EMBL" id="GAA6195185.1"/>
    </source>
</evidence>
<organism evidence="1 2">
    <name type="scientific">Pseudophaeobacter arcticus</name>
    <dbReference type="NCBI Taxonomy" id="385492"/>
    <lineage>
        <taxon>Bacteria</taxon>
        <taxon>Pseudomonadati</taxon>
        <taxon>Pseudomonadota</taxon>
        <taxon>Alphaproteobacteria</taxon>
        <taxon>Rhodobacterales</taxon>
        <taxon>Paracoccaceae</taxon>
        <taxon>Pseudophaeobacter</taxon>
    </lineage>
</organism>
<dbReference type="RefSeq" id="WP_353397011.1">
    <property type="nucleotide sequence ID" value="NZ_BAABWU010000001.1"/>
</dbReference>
<dbReference type="SUPFAM" id="SSF75169">
    <property type="entry name" value="DsrEFH-like"/>
    <property type="match status" value="1"/>
</dbReference>
<accession>A0ABQ0AH42</accession>
<dbReference type="InterPro" id="IPR027396">
    <property type="entry name" value="DsrEFH-like"/>
</dbReference>
<dbReference type="EMBL" id="BAABWU010000001">
    <property type="protein sequence ID" value="GAA6195185.1"/>
    <property type="molecule type" value="Genomic_DNA"/>
</dbReference>
<dbReference type="Proteomes" id="UP001441944">
    <property type="component" value="Unassembled WGS sequence"/>
</dbReference>